<gene>
    <name evidence="1" type="ORF">GLX27_000084</name>
</gene>
<evidence type="ECO:0000313" key="2">
    <source>
        <dbReference type="Proteomes" id="UP000818624"/>
    </source>
</evidence>
<keyword evidence="2" id="KW-1185">Reference proteome</keyword>
<accession>A0ABY8EI14</accession>
<dbReference type="Proteomes" id="UP000818624">
    <property type="component" value="Chromosome 1"/>
</dbReference>
<organism evidence="1 2">
    <name type="scientific">Malassezia furfur</name>
    <name type="common">Pityriasis versicolor infection agent</name>
    <name type="synonym">Pityrosporum furfur</name>
    <dbReference type="NCBI Taxonomy" id="55194"/>
    <lineage>
        <taxon>Eukaryota</taxon>
        <taxon>Fungi</taxon>
        <taxon>Dikarya</taxon>
        <taxon>Basidiomycota</taxon>
        <taxon>Ustilaginomycotina</taxon>
        <taxon>Malasseziomycetes</taxon>
        <taxon>Malasseziales</taxon>
        <taxon>Malasseziaceae</taxon>
        <taxon>Malassezia</taxon>
    </lineage>
</organism>
<proteinExistence type="predicted"/>
<evidence type="ECO:0000313" key="1">
    <source>
        <dbReference type="EMBL" id="WFD45464.1"/>
    </source>
</evidence>
<reference evidence="1 2" key="1">
    <citation type="journal article" date="2020" name="Elife">
        <title>Loss of centromere function drives karyotype evolution in closely related Malassezia species.</title>
        <authorList>
            <person name="Sankaranarayanan S.R."/>
            <person name="Ianiri G."/>
            <person name="Coelho M.A."/>
            <person name="Reza M.H."/>
            <person name="Thimmappa B.C."/>
            <person name="Ganguly P."/>
            <person name="Vadnala R.N."/>
            <person name="Sun S."/>
            <person name="Siddharthan R."/>
            <person name="Tellgren-Roth C."/>
            <person name="Dawson T.L."/>
            <person name="Heitman J."/>
            <person name="Sanyal K."/>
        </authorList>
    </citation>
    <scope>NUCLEOTIDE SEQUENCE [LARGE SCALE GENOMIC DNA]</scope>
    <source>
        <strain evidence="1">CBS14141</strain>
    </source>
</reference>
<sequence length="149" mass="16551">MHGIAATCRAGCTPIHRGVPGVGKGSLCINHTHVLGSHHHAVAFLAHRLALHVARQRLAHVCVSTQRTQPVLEHVGRPAAVVGMHTAVHRVAALLVHLDRFRIRRTHKQIHKVRVVHTLRDQLEKVHQHLRHAKPPELGCDRDRGDVPV</sequence>
<name>A0ABY8EI14_MALFU</name>
<dbReference type="EMBL" id="CP046234">
    <property type="protein sequence ID" value="WFD45464.1"/>
    <property type="molecule type" value="Genomic_DNA"/>
</dbReference>
<protein>
    <submittedName>
        <fullName evidence="1">Uncharacterized protein</fullName>
    </submittedName>
</protein>